<evidence type="ECO:0000313" key="3">
    <source>
        <dbReference type="Proteomes" id="UP000190667"/>
    </source>
</evidence>
<comment type="caution">
    <text evidence="2">The sequence shown here is derived from an EMBL/GenBank/DDBJ whole genome shotgun (WGS) entry which is preliminary data.</text>
</comment>
<name>A0A1S8YNT4_9GAMM</name>
<reference evidence="2 3" key="1">
    <citation type="submission" date="2016-12" db="EMBL/GenBank/DDBJ databases">
        <title>Izhakiella australiana sp. nov. of genus Izhakiella isolated from Australian desert.</title>
        <authorList>
            <person name="Ji M."/>
        </authorList>
    </citation>
    <scope>NUCLEOTIDE SEQUENCE [LARGE SCALE GENOMIC DNA]</scope>
    <source>
        <strain evidence="2 3">D4N98</strain>
    </source>
</reference>
<dbReference type="OrthoDB" id="5292073at2"/>
<dbReference type="InterPro" id="IPR001087">
    <property type="entry name" value="GDSL"/>
</dbReference>
<dbReference type="CDD" id="cd01846">
    <property type="entry name" value="fatty_acyltransferase_like"/>
    <property type="match status" value="1"/>
</dbReference>
<proteinExistence type="predicted"/>
<evidence type="ECO:0000256" key="1">
    <source>
        <dbReference type="ARBA" id="ARBA00022801"/>
    </source>
</evidence>
<evidence type="ECO:0000313" key="2">
    <source>
        <dbReference type="EMBL" id="OON40714.1"/>
    </source>
</evidence>
<protein>
    <recommendedName>
        <fullName evidence="4">SGNH hydrolase-type esterase domain-containing protein</fullName>
    </recommendedName>
</protein>
<accession>A0A1S8YNT4</accession>
<dbReference type="Gene3D" id="3.40.50.1110">
    <property type="entry name" value="SGNH hydrolase"/>
    <property type="match status" value="1"/>
</dbReference>
<dbReference type="RefSeq" id="WP_078001857.1">
    <property type="nucleotide sequence ID" value="NZ_MRUL01000003.1"/>
</dbReference>
<dbReference type="InterPro" id="IPR036514">
    <property type="entry name" value="SGNH_hydro_sf"/>
</dbReference>
<dbReference type="AlphaFoldDB" id="A0A1S8YNT4"/>
<dbReference type="PANTHER" id="PTHR45648">
    <property type="entry name" value="GDSL LIPASE/ACYLHYDROLASE FAMILY PROTEIN (AFU_ORTHOLOGUE AFUA_4G14700)"/>
    <property type="match status" value="1"/>
</dbReference>
<organism evidence="2 3">
    <name type="scientific">Izhakiella australiensis</name>
    <dbReference type="NCBI Taxonomy" id="1926881"/>
    <lineage>
        <taxon>Bacteria</taxon>
        <taxon>Pseudomonadati</taxon>
        <taxon>Pseudomonadota</taxon>
        <taxon>Gammaproteobacteria</taxon>
        <taxon>Enterobacterales</taxon>
        <taxon>Erwiniaceae</taxon>
        <taxon>Izhakiella</taxon>
    </lineage>
</organism>
<keyword evidence="1" id="KW-0378">Hydrolase</keyword>
<dbReference type="STRING" id="1926881.BTJ39_06425"/>
<dbReference type="Proteomes" id="UP000190667">
    <property type="component" value="Unassembled WGS sequence"/>
</dbReference>
<dbReference type="SUPFAM" id="SSF52266">
    <property type="entry name" value="SGNH hydrolase"/>
    <property type="match status" value="1"/>
</dbReference>
<keyword evidence="3" id="KW-1185">Reference proteome</keyword>
<dbReference type="PANTHER" id="PTHR45648:SF5">
    <property type="entry name" value="OS04G0577300 PROTEIN"/>
    <property type="match status" value="1"/>
</dbReference>
<gene>
    <name evidence="2" type="ORF">BTJ39_06425</name>
</gene>
<dbReference type="EMBL" id="MRUL01000003">
    <property type="protein sequence ID" value="OON40714.1"/>
    <property type="molecule type" value="Genomic_DNA"/>
</dbReference>
<dbReference type="InterPro" id="IPR051058">
    <property type="entry name" value="GDSL_Est/Lipase"/>
</dbReference>
<sequence>MSNEFKGNDLFHRSLSAPAKCYFAYDETDSADNKIAPLFRVVKNISACSTVHRGVLTDYSRLVVIGDSLSDSEGNMYAKTFGFLPSAPQYYEGRFTNGFTWVDFISSPHLMKTTVVNKSEGGALSGSYCKLNPLYIFLSNMNRQIRSLSFNVDDLVIVSLGANDYITINEKNAEKVVINQCLRLEKIIKKGARSIVVLGVPDLSQTPYALKSTPEYRQEKKELSVLHNKLLSQRIDEINKNHAANILYFDVASTMNEIKYVADQEGYNTNDAFTNGYIGGSGQLDTAPQYMFNDNVHPTQEIHAAFAIKLYDFIAEKLPDNKK</sequence>
<dbReference type="GO" id="GO:0016788">
    <property type="term" value="F:hydrolase activity, acting on ester bonds"/>
    <property type="evidence" value="ECO:0007669"/>
    <property type="project" value="InterPro"/>
</dbReference>
<evidence type="ECO:0008006" key="4">
    <source>
        <dbReference type="Google" id="ProtNLM"/>
    </source>
</evidence>
<dbReference type="Pfam" id="PF00657">
    <property type="entry name" value="Lipase_GDSL"/>
    <property type="match status" value="1"/>
</dbReference>